<dbReference type="Gene3D" id="3.30.70.270">
    <property type="match status" value="1"/>
</dbReference>
<dbReference type="InterPro" id="IPR029787">
    <property type="entry name" value="Nucleotide_cyclase"/>
</dbReference>
<dbReference type="PROSITE" id="PS50883">
    <property type="entry name" value="EAL"/>
    <property type="match status" value="1"/>
</dbReference>
<dbReference type="PANTHER" id="PTHR33121">
    <property type="entry name" value="CYCLIC DI-GMP PHOSPHODIESTERASE PDEF"/>
    <property type="match status" value="1"/>
</dbReference>
<dbReference type="PROSITE" id="PS50887">
    <property type="entry name" value="GGDEF"/>
    <property type="match status" value="1"/>
</dbReference>
<dbReference type="Proteomes" id="UP000597138">
    <property type="component" value="Unassembled WGS sequence"/>
</dbReference>
<dbReference type="Pfam" id="PF00990">
    <property type="entry name" value="GGDEF"/>
    <property type="match status" value="1"/>
</dbReference>
<dbReference type="Pfam" id="PF00571">
    <property type="entry name" value="CBS"/>
    <property type="match status" value="1"/>
</dbReference>
<dbReference type="CDD" id="cd04598">
    <property type="entry name" value="CBS_pair_GGDEF_EAL"/>
    <property type="match status" value="1"/>
</dbReference>
<dbReference type="EMBL" id="BMEG01000004">
    <property type="protein sequence ID" value="GGD72700.1"/>
    <property type="molecule type" value="Genomic_DNA"/>
</dbReference>
<dbReference type="InterPro" id="IPR043128">
    <property type="entry name" value="Rev_trsase/Diguanyl_cyclase"/>
</dbReference>
<dbReference type="InterPro" id="IPR050706">
    <property type="entry name" value="Cyclic-di-GMP_PDE-like"/>
</dbReference>
<dbReference type="InterPro" id="IPR035919">
    <property type="entry name" value="EAL_sf"/>
</dbReference>
<dbReference type="NCBIfam" id="TIGR00254">
    <property type="entry name" value="GGDEF"/>
    <property type="match status" value="1"/>
</dbReference>
<sequence length="606" mass="65896">MCESTVAMLSLVAECETNSEPIISRLIESCALKALFQPIVRLSDGAVIGHEGLIRGPAGGALESPVALFARAHDEALAVELEQAAARACIEAYFNGRRDGDALLFVNYSAAAISLEPDREASLLHVDRKRIVIELTEQSQIPDLDVFVDSVNALRASGLRFALDDYGVANASLSLWTHLAPHYVKVDRYFVHGIAQNAVKFEAVKSMVSFANATGTLLIAEGVECAADLRIVRDLGIPFAQGFLLGRPSQTPATHVSESAATLLRSQQIAVYPATKHRRADVNESANQLESMLIEAPTLKPEARNDDAVHLFNAFPSLHALAVVDRQGTPVALINRRSLMDQFALPYHRELFGKRACMQFANREPVSIERTTSIETIATLLTDDEQHALSDGFIVVDDGKYIGLIAGASAVRAVTELRLDAARHANPLTFLPGNLPLGAHIERLIDSGVAFVACYADLDHFKPFNDRYGYWQGDAVLKAVAHALSSACDPHGDFLGHIGGDDFLILFQSDDWYERISRAAGEFNDRVRGYYSTEDRAAGGIIGEDRFARQAFFDFVRLSVGAVTVKPGQLRAAAQLSKVASIAKQRAKRDTIGIVVMQFSVDGDVV</sequence>
<proteinExistence type="predicted"/>
<dbReference type="InterPro" id="IPR000160">
    <property type="entry name" value="GGDEF_dom"/>
</dbReference>
<dbReference type="InterPro" id="IPR046342">
    <property type="entry name" value="CBS_dom_sf"/>
</dbReference>
<keyword evidence="6" id="KW-1185">Reference proteome</keyword>
<dbReference type="CDD" id="cd01948">
    <property type="entry name" value="EAL"/>
    <property type="match status" value="1"/>
</dbReference>
<dbReference type="PANTHER" id="PTHR33121:SF76">
    <property type="entry name" value="SIGNALING PROTEIN"/>
    <property type="match status" value="1"/>
</dbReference>
<dbReference type="SUPFAM" id="SSF141868">
    <property type="entry name" value="EAL domain-like"/>
    <property type="match status" value="1"/>
</dbReference>
<dbReference type="SUPFAM" id="SSF55073">
    <property type="entry name" value="Nucleotide cyclase"/>
    <property type="match status" value="1"/>
</dbReference>
<feature type="domain" description="EAL" evidence="2">
    <location>
        <begin position="16"/>
        <end position="262"/>
    </location>
</feature>
<feature type="domain" description="GGDEF" evidence="3">
    <location>
        <begin position="449"/>
        <end position="602"/>
    </location>
</feature>
<dbReference type="Gene3D" id="3.20.20.450">
    <property type="entry name" value="EAL domain"/>
    <property type="match status" value="1"/>
</dbReference>
<dbReference type="Pfam" id="PF00563">
    <property type="entry name" value="EAL"/>
    <property type="match status" value="1"/>
</dbReference>
<accession>A0ABQ1RJK5</accession>
<organism evidence="5 6">
    <name type="scientific">Caballeronia grimmiae</name>
    <dbReference type="NCBI Taxonomy" id="1071679"/>
    <lineage>
        <taxon>Bacteria</taxon>
        <taxon>Pseudomonadati</taxon>
        <taxon>Pseudomonadota</taxon>
        <taxon>Betaproteobacteria</taxon>
        <taxon>Burkholderiales</taxon>
        <taxon>Burkholderiaceae</taxon>
        <taxon>Caballeronia</taxon>
    </lineage>
</organism>
<dbReference type="SMART" id="SM00267">
    <property type="entry name" value="GGDEF"/>
    <property type="match status" value="1"/>
</dbReference>
<dbReference type="InterPro" id="IPR001633">
    <property type="entry name" value="EAL_dom"/>
</dbReference>
<evidence type="ECO:0000256" key="1">
    <source>
        <dbReference type="PROSITE-ProRule" id="PRU00703"/>
    </source>
</evidence>
<dbReference type="PROSITE" id="PS51371">
    <property type="entry name" value="CBS"/>
    <property type="match status" value="1"/>
</dbReference>
<feature type="domain" description="CBS" evidence="4">
    <location>
        <begin position="292"/>
        <end position="350"/>
    </location>
</feature>
<protein>
    <submittedName>
        <fullName evidence="5">GGDEF domain-containing protein</fullName>
    </submittedName>
</protein>
<evidence type="ECO:0000259" key="2">
    <source>
        <dbReference type="PROSITE" id="PS50883"/>
    </source>
</evidence>
<name>A0ABQ1RJK5_9BURK</name>
<keyword evidence="1" id="KW-0129">CBS domain</keyword>
<evidence type="ECO:0000259" key="4">
    <source>
        <dbReference type="PROSITE" id="PS51371"/>
    </source>
</evidence>
<dbReference type="SMART" id="SM00052">
    <property type="entry name" value="EAL"/>
    <property type="match status" value="1"/>
</dbReference>
<comment type="caution">
    <text evidence="5">The sequence shown here is derived from an EMBL/GenBank/DDBJ whole genome shotgun (WGS) entry which is preliminary data.</text>
</comment>
<dbReference type="InterPro" id="IPR000644">
    <property type="entry name" value="CBS_dom"/>
</dbReference>
<evidence type="ECO:0000313" key="6">
    <source>
        <dbReference type="Proteomes" id="UP000597138"/>
    </source>
</evidence>
<dbReference type="Gene3D" id="3.10.580.10">
    <property type="entry name" value="CBS-domain"/>
    <property type="match status" value="1"/>
</dbReference>
<dbReference type="CDD" id="cd01949">
    <property type="entry name" value="GGDEF"/>
    <property type="match status" value="1"/>
</dbReference>
<evidence type="ECO:0000259" key="3">
    <source>
        <dbReference type="PROSITE" id="PS50887"/>
    </source>
</evidence>
<dbReference type="SUPFAM" id="SSF54631">
    <property type="entry name" value="CBS-domain pair"/>
    <property type="match status" value="1"/>
</dbReference>
<gene>
    <name evidence="5" type="ORF">GCM10010985_28940</name>
</gene>
<reference evidence="6" key="1">
    <citation type="journal article" date="2019" name="Int. J. Syst. Evol. Microbiol.">
        <title>The Global Catalogue of Microorganisms (GCM) 10K type strain sequencing project: providing services to taxonomists for standard genome sequencing and annotation.</title>
        <authorList>
            <consortium name="The Broad Institute Genomics Platform"/>
            <consortium name="The Broad Institute Genome Sequencing Center for Infectious Disease"/>
            <person name="Wu L."/>
            <person name="Ma J."/>
        </authorList>
    </citation>
    <scope>NUCLEOTIDE SEQUENCE [LARGE SCALE GENOMIC DNA]</scope>
    <source>
        <strain evidence="6">CGMCC 1.11013</strain>
    </source>
</reference>
<evidence type="ECO:0000313" key="5">
    <source>
        <dbReference type="EMBL" id="GGD72700.1"/>
    </source>
</evidence>